<dbReference type="InterPro" id="IPR025461">
    <property type="entry name" value="ABA4-like"/>
</dbReference>
<feature type="non-terminal residue" evidence="2">
    <location>
        <position position="1"/>
    </location>
</feature>
<protein>
    <submittedName>
        <fullName evidence="2">Uncharacterized protein</fullName>
    </submittedName>
</protein>
<proteinExistence type="predicted"/>
<dbReference type="EMBL" id="CAXAMM010007136">
    <property type="protein sequence ID" value="CAK9013387.1"/>
    <property type="molecule type" value="Genomic_DNA"/>
</dbReference>
<keyword evidence="1" id="KW-0812">Transmembrane</keyword>
<name>A0ABP0JGR7_9DINO</name>
<gene>
    <name evidence="2" type="ORF">SCF082_LOCUS11910</name>
</gene>
<accession>A0ABP0JGR7</accession>
<dbReference type="Pfam" id="PF14108">
    <property type="entry name" value="ABA4-like"/>
    <property type="match status" value="1"/>
</dbReference>
<sequence length="106" mass="12383">VVSCAFNAITFLPQYLWLLMVFAPNWSFTRKVMEPLWPVLLFASVHLFIVLNVASTNSDNLSDFTELAKVFDPRVRRGAWGGWQQWNRLLCFRQAKIFIKIFESLV</sequence>
<feature type="transmembrane region" description="Helical" evidence="1">
    <location>
        <begin position="35"/>
        <end position="54"/>
    </location>
</feature>
<keyword evidence="1" id="KW-1133">Transmembrane helix</keyword>
<evidence type="ECO:0000313" key="2">
    <source>
        <dbReference type="EMBL" id="CAK9013387.1"/>
    </source>
</evidence>
<reference evidence="2 3" key="1">
    <citation type="submission" date="2024-02" db="EMBL/GenBank/DDBJ databases">
        <authorList>
            <person name="Chen Y."/>
            <person name="Shah S."/>
            <person name="Dougan E. K."/>
            <person name="Thang M."/>
            <person name="Chan C."/>
        </authorList>
    </citation>
    <scope>NUCLEOTIDE SEQUENCE [LARGE SCALE GENOMIC DNA]</scope>
</reference>
<comment type="caution">
    <text evidence="2">The sequence shown here is derived from an EMBL/GenBank/DDBJ whole genome shotgun (WGS) entry which is preliminary data.</text>
</comment>
<feature type="non-terminal residue" evidence="2">
    <location>
        <position position="106"/>
    </location>
</feature>
<evidence type="ECO:0000313" key="3">
    <source>
        <dbReference type="Proteomes" id="UP001642464"/>
    </source>
</evidence>
<evidence type="ECO:0000256" key="1">
    <source>
        <dbReference type="SAM" id="Phobius"/>
    </source>
</evidence>
<keyword evidence="3" id="KW-1185">Reference proteome</keyword>
<organism evidence="2 3">
    <name type="scientific">Durusdinium trenchii</name>
    <dbReference type="NCBI Taxonomy" id="1381693"/>
    <lineage>
        <taxon>Eukaryota</taxon>
        <taxon>Sar</taxon>
        <taxon>Alveolata</taxon>
        <taxon>Dinophyceae</taxon>
        <taxon>Suessiales</taxon>
        <taxon>Symbiodiniaceae</taxon>
        <taxon>Durusdinium</taxon>
    </lineage>
</organism>
<dbReference type="Proteomes" id="UP001642464">
    <property type="component" value="Unassembled WGS sequence"/>
</dbReference>
<feature type="transmembrane region" description="Helical" evidence="1">
    <location>
        <begin position="6"/>
        <end position="23"/>
    </location>
</feature>
<keyword evidence="1" id="KW-0472">Membrane</keyword>